<name>A0A4R3NI52_9HYPH</name>
<evidence type="ECO:0000256" key="5">
    <source>
        <dbReference type="PIRNR" id="PIRNR005096"/>
    </source>
</evidence>
<dbReference type="EC" id="5.1.3.3" evidence="5"/>
<dbReference type="InterPro" id="IPR008183">
    <property type="entry name" value="Aldose_1/G6P_1-epimerase"/>
</dbReference>
<dbReference type="Pfam" id="PF01263">
    <property type="entry name" value="Aldose_epim"/>
    <property type="match status" value="1"/>
</dbReference>
<dbReference type="PANTHER" id="PTHR10091:SF49">
    <property type="entry name" value="ALDOSE 1-EPIMERASE"/>
    <property type="match status" value="1"/>
</dbReference>
<dbReference type="Gene3D" id="2.70.98.10">
    <property type="match status" value="1"/>
</dbReference>
<evidence type="ECO:0000256" key="4">
    <source>
        <dbReference type="ARBA" id="ARBA00023277"/>
    </source>
</evidence>
<dbReference type="UniPathway" id="UPA00242"/>
<feature type="binding site" evidence="7">
    <location>
        <begin position="70"/>
        <end position="71"/>
    </location>
    <ligand>
        <name>beta-D-galactose</name>
        <dbReference type="ChEBI" id="CHEBI:27667"/>
    </ligand>
</feature>
<dbReference type="RefSeq" id="WP_132313891.1">
    <property type="nucleotide sequence ID" value="NZ_SMAR01000040.1"/>
</dbReference>
<dbReference type="SUPFAM" id="SSF74650">
    <property type="entry name" value="Galactose mutarotase-like"/>
    <property type="match status" value="1"/>
</dbReference>
<evidence type="ECO:0000256" key="2">
    <source>
        <dbReference type="ARBA" id="ARBA00006206"/>
    </source>
</evidence>
<dbReference type="InterPro" id="IPR011013">
    <property type="entry name" value="Gal_mutarotase_sf_dom"/>
</dbReference>
<dbReference type="InterPro" id="IPR015443">
    <property type="entry name" value="Aldose_1-epimerase"/>
</dbReference>
<keyword evidence="4 5" id="KW-0119">Carbohydrate metabolism</keyword>
<evidence type="ECO:0000256" key="7">
    <source>
        <dbReference type="PIRSR" id="PIRSR005096-3"/>
    </source>
</evidence>
<accession>A0A4R3NI52</accession>
<keyword evidence="3 5" id="KW-0413">Isomerase</keyword>
<comment type="similarity">
    <text evidence="2 5">Belongs to the aldose epimerase family.</text>
</comment>
<evidence type="ECO:0000256" key="3">
    <source>
        <dbReference type="ARBA" id="ARBA00023235"/>
    </source>
</evidence>
<protein>
    <recommendedName>
        <fullName evidence="5">Aldose 1-epimerase</fullName>
        <ecNumber evidence="5">5.1.3.3</ecNumber>
    </recommendedName>
</protein>
<evidence type="ECO:0000313" key="9">
    <source>
        <dbReference type="Proteomes" id="UP000295097"/>
    </source>
</evidence>
<sequence>MGQRRHQLGGIDDVTISNGRLSARILSFGASLADLRLAGVEWPLVLGFKSPEAYIKHGLYFGAVIGRYANRIANARTQIKGETVILDQNDGPHHLHGGRASLARRRWKLHERRDSAVVFKISSPDGEGGYPGKLWASAIYSIVEQTTLRLDLVAECDRPSPVNLCHHPYFNLAGGGSISEHSVIIRSDHVLPSDDELIPTGELLPTVDTQYDLRSKCRMAELWKKRPFFNNTYCRPQTGHGLWNAARLECGSIAMDVATDQPGIHFYDGYKVATTVSGHGGCMYGSRQGLCLEGQNWPDSPNRPDFPEAILLPGEVYRRRVEYRFSRLSKIIQ</sequence>
<keyword evidence="9" id="KW-1185">Reference proteome</keyword>
<dbReference type="PIRSF" id="PIRSF005096">
    <property type="entry name" value="GALM"/>
    <property type="match status" value="1"/>
</dbReference>
<comment type="caution">
    <text evidence="8">The sequence shown here is derived from an EMBL/GenBank/DDBJ whole genome shotgun (WGS) entry which is preliminary data.</text>
</comment>
<dbReference type="InterPro" id="IPR047215">
    <property type="entry name" value="Galactose_mutarotase-like"/>
</dbReference>
<dbReference type="CDD" id="cd09019">
    <property type="entry name" value="galactose_mutarotase_like"/>
    <property type="match status" value="1"/>
</dbReference>
<dbReference type="Proteomes" id="UP000295097">
    <property type="component" value="Unassembled WGS sequence"/>
</dbReference>
<reference evidence="8 9" key="1">
    <citation type="submission" date="2019-03" db="EMBL/GenBank/DDBJ databases">
        <title>Freshwater and sediment microbial communities from various areas in North America, analyzing microbe dynamics in response to fracking.</title>
        <authorList>
            <person name="Lamendella R."/>
        </authorList>
    </citation>
    <scope>NUCLEOTIDE SEQUENCE [LARGE SCALE GENOMIC DNA]</scope>
    <source>
        <strain evidence="8 9">175.2</strain>
    </source>
</reference>
<feature type="active site" description="Proton acceptor" evidence="6">
    <location>
        <position position="293"/>
    </location>
</feature>
<dbReference type="GO" id="GO:0033499">
    <property type="term" value="P:galactose catabolic process via UDP-galactose, Leloir pathway"/>
    <property type="evidence" value="ECO:0007669"/>
    <property type="project" value="TreeGrafter"/>
</dbReference>
<evidence type="ECO:0000256" key="1">
    <source>
        <dbReference type="ARBA" id="ARBA00005028"/>
    </source>
</evidence>
<organism evidence="8 9">
    <name type="scientific">Martelella mediterranea</name>
    <dbReference type="NCBI Taxonomy" id="293089"/>
    <lineage>
        <taxon>Bacteria</taxon>
        <taxon>Pseudomonadati</taxon>
        <taxon>Pseudomonadota</taxon>
        <taxon>Alphaproteobacteria</taxon>
        <taxon>Hyphomicrobiales</taxon>
        <taxon>Aurantimonadaceae</taxon>
        <taxon>Martelella</taxon>
    </lineage>
</organism>
<dbReference type="GO" id="GO:0006006">
    <property type="term" value="P:glucose metabolic process"/>
    <property type="evidence" value="ECO:0007669"/>
    <property type="project" value="TreeGrafter"/>
</dbReference>
<evidence type="ECO:0000256" key="6">
    <source>
        <dbReference type="PIRSR" id="PIRSR005096-1"/>
    </source>
</evidence>
<dbReference type="AlphaFoldDB" id="A0A4R3NI52"/>
<dbReference type="GO" id="GO:0004034">
    <property type="term" value="F:aldose 1-epimerase activity"/>
    <property type="evidence" value="ECO:0007669"/>
    <property type="project" value="UniProtKB-EC"/>
</dbReference>
<dbReference type="PANTHER" id="PTHR10091">
    <property type="entry name" value="ALDOSE-1-EPIMERASE"/>
    <property type="match status" value="1"/>
</dbReference>
<evidence type="ECO:0000313" key="8">
    <source>
        <dbReference type="EMBL" id="TCT31732.1"/>
    </source>
</evidence>
<comment type="pathway">
    <text evidence="1 5">Carbohydrate metabolism; hexose metabolism.</text>
</comment>
<dbReference type="GO" id="GO:0030246">
    <property type="term" value="F:carbohydrate binding"/>
    <property type="evidence" value="ECO:0007669"/>
    <property type="project" value="InterPro"/>
</dbReference>
<dbReference type="EMBL" id="SMAR01000040">
    <property type="protein sequence ID" value="TCT31732.1"/>
    <property type="molecule type" value="Genomic_DNA"/>
</dbReference>
<comment type="catalytic activity">
    <reaction evidence="5">
        <text>alpha-D-glucose = beta-D-glucose</text>
        <dbReference type="Rhea" id="RHEA:10264"/>
        <dbReference type="ChEBI" id="CHEBI:15903"/>
        <dbReference type="ChEBI" id="CHEBI:17925"/>
        <dbReference type="EC" id="5.1.3.3"/>
    </reaction>
</comment>
<feature type="binding site" evidence="7">
    <location>
        <begin position="167"/>
        <end position="169"/>
    </location>
    <ligand>
        <name>beta-D-galactose</name>
        <dbReference type="ChEBI" id="CHEBI:27667"/>
    </ligand>
</feature>
<proteinExistence type="inferred from homology"/>
<gene>
    <name evidence="8" type="ORF">EDC90_10402</name>
</gene>
<feature type="active site" description="Proton donor" evidence="6">
    <location>
        <position position="167"/>
    </location>
</feature>
<dbReference type="OrthoDB" id="9779408at2"/>
<dbReference type="InterPro" id="IPR014718">
    <property type="entry name" value="GH-type_carb-bd"/>
</dbReference>